<protein>
    <submittedName>
        <fullName evidence="1">Uncharacterized protein</fullName>
    </submittedName>
</protein>
<proteinExistence type="predicted"/>
<reference evidence="1 2" key="1">
    <citation type="submission" date="2024-01" db="EMBL/GenBank/DDBJ databases">
        <title>Genome assemblies of Stephania.</title>
        <authorList>
            <person name="Yang L."/>
        </authorList>
    </citation>
    <scope>NUCLEOTIDE SEQUENCE [LARGE SCALE GENOMIC DNA]</scope>
    <source>
        <strain evidence="1">YNDBR</strain>
        <tissue evidence="1">Leaf</tissue>
    </source>
</reference>
<accession>A0AAP0PP08</accession>
<keyword evidence="2" id="KW-1185">Reference proteome</keyword>
<evidence type="ECO:0000313" key="1">
    <source>
        <dbReference type="EMBL" id="KAK9151523.1"/>
    </source>
</evidence>
<organism evidence="1 2">
    <name type="scientific">Stephania yunnanensis</name>
    <dbReference type="NCBI Taxonomy" id="152371"/>
    <lineage>
        <taxon>Eukaryota</taxon>
        <taxon>Viridiplantae</taxon>
        <taxon>Streptophyta</taxon>
        <taxon>Embryophyta</taxon>
        <taxon>Tracheophyta</taxon>
        <taxon>Spermatophyta</taxon>
        <taxon>Magnoliopsida</taxon>
        <taxon>Ranunculales</taxon>
        <taxon>Menispermaceae</taxon>
        <taxon>Menispermoideae</taxon>
        <taxon>Cissampelideae</taxon>
        <taxon>Stephania</taxon>
    </lineage>
</organism>
<gene>
    <name evidence="1" type="ORF">Syun_009832</name>
</gene>
<sequence>MSPECKTTLYRYVFRACCKFSRCVTICKLLRNCNAKRFFMNLIVYVVQTVK</sequence>
<dbReference type="AlphaFoldDB" id="A0AAP0PP08"/>
<dbReference type="EMBL" id="JBBNAF010000004">
    <property type="protein sequence ID" value="KAK9151523.1"/>
    <property type="molecule type" value="Genomic_DNA"/>
</dbReference>
<comment type="caution">
    <text evidence="1">The sequence shown here is derived from an EMBL/GenBank/DDBJ whole genome shotgun (WGS) entry which is preliminary data.</text>
</comment>
<dbReference type="Proteomes" id="UP001420932">
    <property type="component" value="Unassembled WGS sequence"/>
</dbReference>
<name>A0AAP0PP08_9MAGN</name>
<evidence type="ECO:0000313" key="2">
    <source>
        <dbReference type="Proteomes" id="UP001420932"/>
    </source>
</evidence>